<dbReference type="OrthoDB" id="5565197at2759"/>
<dbReference type="Proteomes" id="UP001150907">
    <property type="component" value="Unassembled WGS sequence"/>
</dbReference>
<feature type="domain" description="HSF-type DNA-binding" evidence="5">
    <location>
        <begin position="300"/>
        <end position="398"/>
    </location>
</feature>
<evidence type="ECO:0000256" key="1">
    <source>
        <dbReference type="ARBA" id="ARBA00004123"/>
    </source>
</evidence>
<dbReference type="Pfam" id="PF00447">
    <property type="entry name" value="HSF_DNA-bind"/>
    <property type="match status" value="1"/>
</dbReference>
<dbReference type="InterPro" id="IPR000232">
    <property type="entry name" value="HSF_DNA-bd"/>
</dbReference>
<feature type="region of interest" description="Disordered" evidence="4">
    <location>
        <begin position="402"/>
        <end position="444"/>
    </location>
</feature>
<name>A0A9W8BJ65_9FUNG</name>
<comment type="subcellular location">
    <subcellularLocation>
        <location evidence="1">Nucleus</location>
    </subcellularLocation>
</comment>
<feature type="compositionally biased region" description="Polar residues" evidence="4">
    <location>
        <begin position="1"/>
        <end position="11"/>
    </location>
</feature>
<evidence type="ECO:0000313" key="6">
    <source>
        <dbReference type="EMBL" id="KAJ2008732.1"/>
    </source>
</evidence>
<keyword evidence="7" id="KW-1185">Reference proteome</keyword>
<dbReference type="GO" id="GO:0003700">
    <property type="term" value="F:DNA-binding transcription factor activity"/>
    <property type="evidence" value="ECO:0007669"/>
    <property type="project" value="InterPro"/>
</dbReference>
<protein>
    <recommendedName>
        <fullName evidence="5">HSF-type DNA-binding domain-containing protein</fullName>
    </recommendedName>
</protein>
<accession>A0A9W8BJ65</accession>
<dbReference type="AlphaFoldDB" id="A0A9W8BJ65"/>
<organism evidence="6 7">
    <name type="scientific">Coemansia thaxteri</name>
    <dbReference type="NCBI Taxonomy" id="2663907"/>
    <lineage>
        <taxon>Eukaryota</taxon>
        <taxon>Fungi</taxon>
        <taxon>Fungi incertae sedis</taxon>
        <taxon>Zoopagomycota</taxon>
        <taxon>Kickxellomycotina</taxon>
        <taxon>Kickxellomycetes</taxon>
        <taxon>Kickxellales</taxon>
        <taxon>Kickxellaceae</taxon>
        <taxon>Coemansia</taxon>
    </lineage>
</organism>
<comment type="caution">
    <text evidence="6">The sequence shown here is derived from an EMBL/GenBank/DDBJ whole genome shotgun (WGS) entry which is preliminary data.</text>
</comment>
<proteinExistence type="predicted"/>
<evidence type="ECO:0000256" key="3">
    <source>
        <dbReference type="ARBA" id="ARBA00023242"/>
    </source>
</evidence>
<dbReference type="GO" id="GO:0043565">
    <property type="term" value="F:sequence-specific DNA binding"/>
    <property type="evidence" value="ECO:0007669"/>
    <property type="project" value="InterPro"/>
</dbReference>
<dbReference type="InterPro" id="IPR036390">
    <property type="entry name" value="WH_DNA-bd_sf"/>
</dbReference>
<gene>
    <name evidence="6" type="ORF">H4R26_000051</name>
</gene>
<dbReference type="EMBL" id="JANBQF010000001">
    <property type="protein sequence ID" value="KAJ2008732.1"/>
    <property type="molecule type" value="Genomic_DNA"/>
</dbReference>
<reference evidence="6" key="1">
    <citation type="submission" date="2022-07" db="EMBL/GenBank/DDBJ databases">
        <title>Phylogenomic reconstructions and comparative analyses of Kickxellomycotina fungi.</title>
        <authorList>
            <person name="Reynolds N.K."/>
            <person name="Stajich J.E."/>
            <person name="Barry K."/>
            <person name="Grigoriev I.V."/>
            <person name="Crous P."/>
            <person name="Smith M.E."/>
        </authorList>
    </citation>
    <scope>NUCLEOTIDE SEQUENCE</scope>
    <source>
        <strain evidence="6">IMI 214461</strain>
    </source>
</reference>
<evidence type="ECO:0000259" key="5">
    <source>
        <dbReference type="Pfam" id="PF00447"/>
    </source>
</evidence>
<feature type="compositionally biased region" description="Polar residues" evidence="4">
    <location>
        <begin position="574"/>
        <end position="594"/>
    </location>
</feature>
<evidence type="ECO:0000256" key="4">
    <source>
        <dbReference type="SAM" id="MobiDB-lite"/>
    </source>
</evidence>
<feature type="region of interest" description="Disordered" evidence="4">
    <location>
        <begin position="572"/>
        <end position="613"/>
    </location>
</feature>
<dbReference type="InterPro" id="IPR036388">
    <property type="entry name" value="WH-like_DNA-bd_sf"/>
</dbReference>
<dbReference type="SUPFAM" id="SSF46785">
    <property type="entry name" value="Winged helix' DNA-binding domain"/>
    <property type="match status" value="1"/>
</dbReference>
<keyword evidence="3" id="KW-0539">Nucleus</keyword>
<feature type="compositionally biased region" description="Polar residues" evidence="4">
    <location>
        <begin position="19"/>
        <end position="54"/>
    </location>
</feature>
<feature type="region of interest" description="Disordered" evidence="4">
    <location>
        <begin position="1"/>
        <end position="54"/>
    </location>
</feature>
<evidence type="ECO:0000256" key="2">
    <source>
        <dbReference type="ARBA" id="ARBA00023125"/>
    </source>
</evidence>
<keyword evidence="2" id="KW-0238">DNA-binding</keyword>
<sequence length="666" mass="72332">MATARTESISSWDAREDTSTYPTSIGQGLSQPSSFQASFDASATTTEQQQHHPSFTTVKSELLPGMLATSNTTWHSGPLVAVHGLSEDPLAIAADNEFSAHMSHSVAAVSYPTSSQSMALKSSIVSAPLGLGYSSEPAAYTPAADMSAGMPSSVSLATMPVTSTYFEFGTAMTAETTPAATNNISMQSSPLSQHNGPLGHSMDGTPKLEPGLSVPVATRQPYFEPPRTSLSHPDLPLGLVIDTKPLLSHSKSTNFALPCRDMEFAADGNCRVSISDQPSYGLATQQPRSANSRPENSMLFPVMLYRICSNPELDEIARWDENNFVCIQSMETLRIHLNSEGMTANHADSLQKNFNDYQFKRQTDQRRIRHTTEQGIVKFSNDNFLPGREDLLPLVVRKSALKKLQGGGSQRERPSTSSSSRKKTRVPSIRASGPRMARQSTSERVNHPYARHSHGDSGQLPGTFQLHSASIGPFSPHSTSASANHMHAMYPSGEPSPVLMMPLGVSPLGLNLASSIPVSARAEPGLMSQGTTPYSQHQHSFYMDHASPSFMVPVAPPPQSSLTPVQHQYAPASFTPSSSYQRHPNLQQSPSYHPQTIVHPSYTDSYGAGNYPQLHQHGQTLQFQQPGQPMQHSQSISQHQYHMFATPTELPREQPLRDTNSSGSLM</sequence>
<dbReference type="GO" id="GO:0005634">
    <property type="term" value="C:nucleus"/>
    <property type="evidence" value="ECO:0007669"/>
    <property type="project" value="UniProtKB-SubCell"/>
</dbReference>
<evidence type="ECO:0000313" key="7">
    <source>
        <dbReference type="Proteomes" id="UP001150907"/>
    </source>
</evidence>
<dbReference type="Gene3D" id="1.10.10.10">
    <property type="entry name" value="Winged helix-like DNA-binding domain superfamily/Winged helix DNA-binding domain"/>
    <property type="match status" value="1"/>
</dbReference>